<dbReference type="PANTHER" id="PTHR43302:SF5">
    <property type="entry name" value="TRANSPORTER ARSB-RELATED"/>
    <property type="match status" value="1"/>
</dbReference>
<evidence type="ECO:0000256" key="3">
    <source>
        <dbReference type="ARBA" id="ARBA00022475"/>
    </source>
</evidence>
<feature type="transmembrane region" description="Helical" evidence="7">
    <location>
        <begin position="360"/>
        <end position="381"/>
    </location>
</feature>
<dbReference type="RefSeq" id="WP_018020758.1">
    <property type="nucleotide sequence ID" value="NZ_AQUX01000001.1"/>
</dbReference>
<feature type="chain" id="PRO_5001931000" description="Citrate transporter-like domain-containing protein" evidence="8">
    <location>
        <begin position="23"/>
        <end position="382"/>
    </location>
</feature>
<dbReference type="InterPro" id="IPR004680">
    <property type="entry name" value="Cit_transptr-like_dom"/>
</dbReference>
<keyword evidence="2" id="KW-0813">Transport</keyword>
<feature type="domain" description="Citrate transporter-like" evidence="9">
    <location>
        <begin position="10"/>
        <end position="316"/>
    </location>
</feature>
<sequence length="382" mass="39045">MKPAVTSLVFPVVAVLALGALAATDLHALADYGARVVPVLAFVAFMAVVVNAADGLGTFDILLGSLRAGLGIRGNGRREAVATWVLIFGASVVSTVFFSLDTTAILLTPIALKLAASAGLHPLRAALTVVWTANLGSLLLPISNLTNLLAVQTPAFSGTADFVSASWRAALVLLAVAAIVPWLTPVGPQGERRAAERPRWTRPAVMFSLLLAVLLGALLSPLPVWVSAGAAAAVALGLTARWNRSGLRLSLVPWGSLILTLALTAVAALVHRLGLLDAVTGAVASLIDAPLAVAACGAVLANVVNNIPAYLALEPALGSREGLMALLIGVNAGSVITPWATLATLLWAEQAGRQGLRIGWGRFVLCGLVLAPVSVVAATAVL</sequence>
<feature type="signal peptide" evidence="8">
    <location>
        <begin position="1"/>
        <end position="22"/>
    </location>
</feature>
<dbReference type="HOGENOM" id="CLU_043931_0_0_11"/>
<evidence type="ECO:0000256" key="1">
    <source>
        <dbReference type="ARBA" id="ARBA00004651"/>
    </source>
</evidence>
<evidence type="ECO:0000256" key="6">
    <source>
        <dbReference type="ARBA" id="ARBA00023136"/>
    </source>
</evidence>
<dbReference type="KEGG" id="cdo:CDOO_09975"/>
<protein>
    <recommendedName>
        <fullName evidence="9">Citrate transporter-like domain-containing protein</fullName>
    </recommendedName>
</protein>
<keyword evidence="6 7" id="KW-0472">Membrane</keyword>
<dbReference type="PANTHER" id="PTHR43302">
    <property type="entry name" value="TRANSPORTER ARSB-RELATED"/>
    <property type="match status" value="1"/>
</dbReference>
<keyword evidence="11" id="KW-1185">Reference proteome</keyword>
<dbReference type="AlphaFoldDB" id="A0A097IHF1"/>
<feature type="transmembrane region" description="Helical" evidence="7">
    <location>
        <begin position="204"/>
        <end position="231"/>
    </location>
</feature>
<dbReference type="GO" id="GO:0055085">
    <property type="term" value="P:transmembrane transport"/>
    <property type="evidence" value="ECO:0007669"/>
    <property type="project" value="InterPro"/>
</dbReference>
<feature type="transmembrane region" description="Helical" evidence="7">
    <location>
        <begin position="38"/>
        <end position="59"/>
    </location>
</feature>
<dbReference type="GO" id="GO:0005886">
    <property type="term" value="C:plasma membrane"/>
    <property type="evidence" value="ECO:0007669"/>
    <property type="project" value="UniProtKB-SubCell"/>
</dbReference>
<gene>
    <name evidence="10" type="ORF">CDOO_09975</name>
</gene>
<evidence type="ECO:0000256" key="8">
    <source>
        <dbReference type="SAM" id="SignalP"/>
    </source>
</evidence>
<evidence type="ECO:0000259" key="9">
    <source>
        <dbReference type="Pfam" id="PF03600"/>
    </source>
</evidence>
<keyword evidence="5 7" id="KW-1133">Transmembrane helix</keyword>
<reference evidence="10 11" key="1">
    <citation type="submission" date="2013-09" db="EMBL/GenBank/DDBJ databases">
        <title>Complete genome sequence of Corynebacterium doosanense CAU 212(T) (=DSM 45436(T)), isolated from activated sludge.</title>
        <authorList>
            <person name="Schaffert L."/>
            <person name="Albersmeier A."/>
            <person name="Kalinowski J."/>
            <person name="Ruckert C."/>
        </authorList>
    </citation>
    <scope>NUCLEOTIDE SEQUENCE [LARGE SCALE GENOMIC DNA]</scope>
    <source>
        <strain evidence="10 11">CAU 212</strain>
    </source>
</reference>
<feature type="transmembrane region" description="Helical" evidence="7">
    <location>
        <begin position="80"/>
        <end position="98"/>
    </location>
</feature>
<evidence type="ECO:0000313" key="11">
    <source>
        <dbReference type="Proteomes" id="UP000029914"/>
    </source>
</evidence>
<feature type="transmembrane region" description="Helical" evidence="7">
    <location>
        <begin position="127"/>
        <end position="145"/>
    </location>
</feature>
<feature type="transmembrane region" description="Helical" evidence="7">
    <location>
        <begin position="165"/>
        <end position="183"/>
    </location>
</feature>
<evidence type="ECO:0000256" key="4">
    <source>
        <dbReference type="ARBA" id="ARBA00022692"/>
    </source>
</evidence>
<name>A0A097IHF1_9CORY</name>
<comment type="subcellular location">
    <subcellularLocation>
        <location evidence="1">Cell membrane</location>
        <topology evidence="1">Multi-pass membrane protein</topology>
    </subcellularLocation>
</comment>
<evidence type="ECO:0000313" key="10">
    <source>
        <dbReference type="EMBL" id="AIT61560.1"/>
    </source>
</evidence>
<feature type="transmembrane region" description="Helical" evidence="7">
    <location>
        <begin position="282"/>
        <end position="304"/>
    </location>
</feature>
<organism evidence="10 11">
    <name type="scientific">Corynebacterium doosanense CAU 212 = DSM 45436</name>
    <dbReference type="NCBI Taxonomy" id="558173"/>
    <lineage>
        <taxon>Bacteria</taxon>
        <taxon>Bacillati</taxon>
        <taxon>Actinomycetota</taxon>
        <taxon>Actinomycetes</taxon>
        <taxon>Mycobacteriales</taxon>
        <taxon>Corynebacteriaceae</taxon>
        <taxon>Corynebacterium</taxon>
    </lineage>
</organism>
<dbReference type="Pfam" id="PF03600">
    <property type="entry name" value="CitMHS"/>
    <property type="match status" value="1"/>
</dbReference>
<keyword evidence="8" id="KW-0732">Signal</keyword>
<feature type="transmembrane region" description="Helical" evidence="7">
    <location>
        <begin position="251"/>
        <end position="270"/>
    </location>
</feature>
<dbReference type="Proteomes" id="UP000029914">
    <property type="component" value="Chromosome"/>
</dbReference>
<proteinExistence type="predicted"/>
<dbReference type="eggNOG" id="COG1055">
    <property type="taxonomic scope" value="Bacteria"/>
</dbReference>
<evidence type="ECO:0000256" key="2">
    <source>
        <dbReference type="ARBA" id="ARBA00022448"/>
    </source>
</evidence>
<evidence type="ECO:0000256" key="5">
    <source>
        <dbReference type="ARBA" id="ARBA00022989"/>
    </source>
</evidence>
<dbReference type="OrthoDB" id="9774335at2"/>
<evidence type="ECO:0000256" key="7">
    <source>
        <dbReference type="SAM" id="Phobius"/>
    </source>
</evidence>
<dbReference type="EMBL" id="CP006764">
    <property type="protein sequence ID" value="AIT61560.1"/>
    <property type="molecule type" value="Genomic_DNA"/>
</dbReference>
<feature type="transmembrane region" description="Helical" evidence="7">
    <location>
        <begin position="324"/>
        <end position="348"/>
    </location>
</feature>
<accession>A0A097IHF1</accession>
<keyword evidence="4 7" id="KW-0812">Transmembrane</keyword>
<keyword evidence="3" id="KW-1003">Cell membrane</keyword>